<organism evidence="1 2">
    <name type="scientific">Vibrio sagamiensis NBRC 104589</name>
    <dbReference type="NCBI Taxonomy" id="1219064"/>
    <lineage>
        <taxon>Bacteria</taxon>
        <taxon>Pseudomonadati</taxon>
        <taxon>Pseudomonadota</taxon>
        <taxon>Gammaproteobacteria</taxon>
        <taxon>Vibrionales</taxon>
        <taxon>Vibrionaceae</taxon>
        <taxon>Vibrio</taxon>
    </lineage>
</organism>
<evidence type="ECO:0000313" key="1">
    <source>
        <dbReference type="EMBL" id="GEM76194.1"/>
    </source>
</evidence>
<dbReference type="AlphaFoldDB" id="A0A511QFV6"/>
<dbReference type="OrthoDB" id="5878967at2"/>
<gene>
    <name evidence="1" type="ORF">VSA01S_23060</name>
</gene>
<evidence type="ECO:0000313" key="2">
    <source>
        <dbReference type="Proteomes" id="UP000321922"/>
    </source>
</evidence>
<reference evidence="1 2" key="1">
    <citation type="submission" date="2019-07" db="EMBL/GenBank/DDBJ databases">
        <title>Whole genome shotgun sequence of Vibrio sagamiensis NBRC 104589.</title>
        <authorList>
            <person name="Hosoyama A."/>
            <person name="Uohara A."/>
            <person name="Ohji S."/>
            <person name="Ichikawa N."/>
        </authorList>
    </citation>
    <scope>NUCLEOTIDE SEQUENCE [LARGE SCALE GENOMIC DNA]</scope>
    <source>
        <strain evidence="1 2">NBRC 104589</strain>
    </source>
</reference>
<sequence length="69" mass="7717">MNRIIVIALATITGLLTLTFSLLIAIPVAIAAIITGKRIEKKIKDVQETYEFDTSKNEAIEGEYEEVHR</sequence>
<accession>A0A511QFV6</accession>
<proteinExistence type="predicted"/>
<keyword evidence="2" id="KW-1185">Reference proteome</keyword>
<comment type="caution">
    <text evidence="1">The sequence shown here is derived from an EMBL/GenBank/DDBJ whole genome shotgun (WGS) entry which is preliminary data.</text>
</comment>
<dbReference type="Proteomes" id="UP000321922">
    <property type="component" value="Unassembled WGS sequence"/>
</dbReference>
<name>A0A511QFV6_9VIBR</name>
<evidence type="ECO:0008006" key="3">
    <source>
        <dbReference type="Google" id="ProtNLM"/>
    </source>
</evidence>
<protein>
    <recommendedName>
        <fullName evidence="3">Hydroxylamine reductase</fullName>
    </recommendedName>
</protein>
<dbReference type="EMBL" id="BJXJ01000021">
    <property type="protein sequence ID" value="GEM76194.1"/>
    <property type="molecule type" value="Genomic_DNA"/>
</dbReference>
<dbReference type="RefSeq" id="WP_039982350.1">
    <property type="nucleotide sequence ID" value="NZ_BAOJ01000100.1"/>
</dbReference>